<dbReference type="Proteomes" id="UP000885826">
    <property type="component" value="Unassembled WGS sequence"/>
</dbReference>
<protein>
    <recommendedName>
        <fullName evidence="1">YvlB/LiaX N-terminal domain-containing protein</fullName>
    </recommendedName>
</protein>
<proteinExistence type="predicted"/>
<organism evidence="2 3">
    <name type="scientific">candidate division WOR-3 bacterium</name>
    <dbReference type="NCBI Taxonomy" id="2052148"/>
    <lineage>
        <taxon>Bacteria</taxon>
        <taxon>Bacteria division WOR-3</taxon>
    </lineage>
</organism>
<dbReference type="Pfam" id="PF22746">
    <property type="entry name" value="SHOCT-like_DUF2089-C"/>
    <property type="match status" value="1"/>
</dbReference>
<evidence type="ECO:0000313" key="2">
    <source>
        <dbReference type="EMBL" id="HEC78874.1"/>
    </source>
</evidence>
<accession>A0A9C9EMV5</accession>
<feature type="domain" description="YvlB/LiaX N-terminal" evidence="1">
    <location>
        <begin position="3"/>
        <end position="33"/>
    </location>
</feature>
<dbReference type="EMBL" id="DRIG01000073">
    <property type="protein sequence ID" value="HEC78874.1"/>
    <property type="molecule type" value="Genomic_DNA"/>
</dbReference>
<sequence length="131" mass="14723">MSEEQKKILKMVAEGKVTPEEADRLLSALKTSKGKGRFLRVRVFDKGKEKTKVKVDIPLSVLKLASKIGAAFKGVIPEGSKVNIHGREISWDEFTPEMIDKIVEEISEGGRFTLVEVDDEEKDECVEVYIE</sequence>
<name>A0A9C9EMV5_UNCW3</name>
<evidence type="ECO:0000313" key="3">
    <source>
        <dbReference type="Proteomes" id="UP000885826"/>
    </source>
</evidence>
<evidence type="ECO:0000259" key="1">
    <source>
        <dbReference type="Pfam" id="PF22746"/>
    </source>
</evidence>
<dbReference type="InterPro" id="IPR053959">
    <property type="entry name" value="YvlB/LiaX_N"/>
</dbReference>
<gene>
    <name evidence="2" type="ORF">ENI34_06995</name>
</gene>
<dbReference type="AlphaFoldDB" id="A0A9C9EMV5"/>
<reference evidence="2" key="1">
    <citation type="journal article" date="2020" name="mSystems">
        <title>Genome- and Community-Level Interaction Insights into Carbon Utilization and Element Cycling Functions of Hydrothermarchaeota in Hydrothermal Sediment.</title>
        <authorList>
            <person name="Zhou Z."/>
            <person name="Liu Y."/>
            <person name="Xu W."/>
            <person name="Pan J."/>
            <person name="Luo Z.H."/>
            <person name="Li M."/>
        </authorList>
    </citation>
    <scope>NUCLEOTIDE SEQUENCE</scope>
    <source>
        <strain evidence="2">HyVt-388</strain>
    </source>
</reference>
<comment type="caution">
    <text evidence="2">The sequence shown here is derived from an EMBL/GenBank/DDBJ whole genome shotgun (WGS) entry which is preliminary data.</text>
</comment>